<keyword evidence="5" id="KW-0804">Transcription</keyword>
<keyword evidence="9" id="KW-1185">Reference proteome</keyword>
<feature type="domain" description="Response regulatory" evidence="7">
    <location>
        <begin position="2"/>
        <end position="121"/>
    </location>
</feature>
<dbReference type="SUPFAM" id="SSF52172">
    <property type="entry name" value="CheY-like"/>
    <property type="match status" value="1"/>
</dbReference>
<dbReference type="PANTHER" id="PTHR48111">
    <property type="entry name" value="REGULATOR OF RPOS"/>
    <property type="match status" value="1"/>
</dbReference>
<dbReference type="InterPro" id="IPR011006">
    <property type="entry name" value="CheY-like_superfamily"/>
</dbReference>
<comment type="caution">
    <text evidence="8">The sequence shown here is derived from an EMBL/GenBank/DDBJ whole genome shotgun (WGS) entry which is preliminary data.</text>
</comment>
<dbReference type="RefSeq" id="WP_311690825.1">
    <property type="nucleotide sequence ID" value="NZ_JAVRHL010000002.1"/>
</dbReference>
<evidence type="ECO:0000256" key="5">
    <source>
        <dbReference type="ARBA" id="ARBA00023163"/>
    </source>
</evidence>
<sequence length="337" mass="37282">MRILAVDDDQMLLDLLVPSMAHMGYTDVDTALSAREAFDIIMNAPQPYECILLDIQMPETDGIELCSMIRMLDDYKTTPIVMLTAMTDRAYIDKAFAAGAVDYITKPFDGLEVGTRLRIAQRMVEDRKAVTDKVFALNTLKTKVNEAYRFKRETAISIEDVPGVVDHLVLENYVLQLSRGQSFLSTAIGFRIVEFDRLFGSLSAPDLYYTLADVAEAISEQFRNSSFLMAYMGNGMYGLVTSRGDPAIGPELQDAVQGAVDAMELSTEDGIPCEITVATGLPQTNSIFFGSSAMAMVHAALDDVRHREGRIPGFAFRRPSDDAARLDAHAERLSRMT</sequence>
<evidence type="ECO:0000256" key="3">
    <source>
        <dbReference type="ARBA" id="ARBA00023015"/>
    </source>
</evidence>
<evidence type="ECO:0000313" key="9">
    <source>
        <dbReference type="Proteomes" id="UP001265259"/>
    </source>
</evidence>
<dbReference type="InterPro" id="IPR001789">
    <property type="entry name" value="Sig_transdc_resp-reg_receiver"/>
</dbReference>
<accession>A0ABU3DGM4</accession>
<keyword evidence="4" id="KW-0238">DNA-binding</keyword>
<keyword evidence="2" id="KW-0902">Two-component regulatory system</keyword>
<proteinExistence type="predicted"/>
<feature type="modified residue" description="4-aspartylphosphate" evidence="6">
    <location>
        <position position="54"/>
    </location>
</feature>
<reference evidence="8 9" key="1">
    <citation type="submission" date="2023-09" db="EMBL/GenBank/DDBJ databases">
        <authorList>
            <person name="Rey-Velasco X."/>
        </authorList>
    </citation>
    <scope>NUCLEOTIDE SEQUENCE [LARGE SCALE GENOMIC DNA]</scope>
    <source>
        <strain evidence="8 9">F158</strain>
    </source>
</reference>
<organism evidence="8 9">
    <name type="scientific">Tropicimonas omnivorans</name>
    <dbReference type="NCBI Taxonomy" id="3075590"/>
    <lineage>
        <taxon>Bacteria</taxon>
        <taxon>Pseudomonadati</taxon>
        <taxon>Pseudomonadota</taxon>
        <taxon>Alphaproteobacteria</taxon>
        <taxon>Rhodobacterales</taxon>
        <taxon>Roseobacteraceae</taxon>
        <taxon>Tropicimonas</taxon>
    </lineage>
</organism>
<evidence type="ECO:0000256" key="1">
    <source>
        <dbReference type="ARBA" id="ARBA00022553"/>
    </source>
</evidence>
<evidence type="ECO:0000259" key="7">
    <source>
        <dbReference type="PROSITE" id="PS50110"/>
    </source>
</evidence>
<dbReference type="Gene3D" id="3.40.50.2300">
    <property type="match status" value="1"/>
</dbReference>
<evidence type="ECO:0000256" key="6">
    <source>
        <dbReference type="PROSITE-ProRule" id="PRU00169"/>
    </source>
</evidence>
<dbReference type="Proteomes" id="UP001265259">
    <property type="component" value="Unassembled WGS sequence"/>
</dbReference>
<name>A0ABU3DGM4_9RHOB</name>
<evidence type="ECO:0000256" key="4">
    <source>
        <dbReference type="ARBA" id="ARBA00023125"/>
    </source>
</evidence>
<dbReference type="PROSITE" id="PS50110">
    <property type="entry name" value="RESPONSE_REGULATORY"/>
    <property type="match status" value="1"/>
</dbReference>
<keyword evidence="1 6" id="KW-0597">Phosphoprotein</keyword>
<protein>
    <submittedName>
        <fullName evidence="8">Response regulator</fullName>
    </submittedName>
</protein>
<evidence type="ECO:0000256" key="2">
    <source>
        <dbReference type="ARBA" id="ARBA00023012"/>
    </source>
</evidence>
<keyword evidence="3" id="KW-0805">Transcription regulation</keyword>
<dbReference type="CDD" id="cd17546">
    <property type="entry name" value="REC_hyHK_CKI1_RcsC-like"/>
    <property type="match status" value="1"/>
</dbReference>
<evidence type="ECO:0000313" key="8">
    <source>
        <dbReference type="EMBL" id="MDT0682870.1"/>
    </source>
</evidence>
<dbReference type="PANTHER" id="PTHR48111:SF1">
    <property type="entry name" value="TWO-COMPONENT RESPONSE REGULATOR ORR33"/>
    <property type="match status" value="1"/>
</dbReference>
<dbReference type="InterPro" id="IPR039420">
    <property type="entry name" value="WalR-like"/>
</dbReference>
<dbReference type="SMART" id="SM00448">
    <property type="entry name" value="REC"/>
    <property type="match status" value="1"/>
</dbReference>
<dbReference type="Pfam" id="PF00072">
    <property type="entry name" value="Response_reg"/>
    <property type="match status" value="1"/>
</dbReference>
<dbReference type="EMBL" id="JAVRHL010000002">
    <property type="protein sequence ID" value="MDT0682870.1"/>
    <property type="molecule type" value="Genomic_DNA"/>
</dbReference>
<gene>
    <name evidence="8" type="ORF">RM543_09245</name>
</gene>